<reference evidence="3" key="2">
    <citation type="submission" date="2023-07" db="EMBL/GenBank/DDBJ databases">
        <authorList>
            <consortium name="Lawrence Berkeley National Laboratory"/>
            <person name="Haridas S."/>
            <person name="Hensen N."/>
            <person name="Bonometti L."/>
            <person name="Westerberg I."/>
            <person name="Brannstrom I.O."/>
            <person name="Guillou S."/>
            <person name="Cros-Aarteil S."/>
            <person name="Calhoun S."/>
            <person name="Kuo A."/>
            <person name="Mondo S."/>
            <person name="Pangilinan J."/>
            <person name="Riley R."/>
            <person name="LaButti K."/>
            <person name="Andreopoulos B."/>
            <person name="Lipzen A."/>
            <person name="Chen C."/>
            <person name="Yanf M."/>
            <person name="Daum C."/>
            <person name="Ng V."/>
            <person name="Clum A."/>
            <person name="Steindorff A."/>
            <person name="Ohm R."/>
            <person name="Martin F."/>
            <person name="Silar P."/>
            <person name="Natvig D."/>
            <person name="Lalanne C."/>
            <person name="Gautier V."/>
            <person name="Ament-velasquez S.L."/>
            <person name="Kruys A."/>
            <person name="Hutchinson M.I."/>
            <person name="Powell A.J."/>
            <person name="Barry K."/>
            <person name="Miller A.N."/>
            <person name="Grigoriev I.V."/>
            <person name="Debuchy R."/>
            <person name="Gladieux P."/>
            <person name="Thoren M.H."/>
            <person name="Johannesson H."/>
        </authorList>
    </citation>
    <scope>NUCLEOTIDE SEQUENCE</scope>
    <source>
        <strain evidence="3">FGSC 1904</strain>
    </source>
</reference>
<name>A0AAE0NVI9_SORBR</name>
<accession>A0AAE0NVI9</accession>
<gene>
    <name evidence="3" type="ORF">B0T20DRAFT_397453</name>
</gene>
<evidence type="ECO:0000256" key="2">
    <source>
        <dbReference type="SAM" id="Phobius"/>
    </source>
</evidence>
<feature type="compositionally biased region" description="Basic and acidic residues" evidence="1">
    <location>
        <begin position="68"/>
        <end position="84"/>
    </location>
</feature>
<keyword evidence="4" id="KW-1185">Reference proteome</keyword>
<dbReference type="EMBL" id="JAUTDP010000015">
    <property type="protein sequence ID" value="KAK3388456.1"/>
    <property type="molecule type" value="Genomic_DNA"/>
</dbReference>
<keyword evidence="2" id="KW-0812">Transmembrane</keyword>
<evidence type="ECO:0000256" key="1">
    <source>
        <dbReference type="SAM" id="MobiDB-lite"/>
    </source>
</evidence>
<evidence type="ECO:0008006" key="5">
    <source>
        <dbReference type="Google" id="ProtNLM"/>
    </source>
</evidence>
<protein>
    <recommendedName>
        <fullName evidence="5">Transmembrane protein</fullName>
    </recommendedName>
</protein>
<feature type="transmembrane region" description="Helical" evidence="2">
    <location>
        <begin position="162"/>
        <end position="186"/>
    </location>
</feature>
<feature type="region of interest" description="Disordered" evidence="1">
    <location>
        <begin position="30"/>
        <end position="102"/>
    </location>
</feature>
<reference evidence="3" key="1">
    <citation type="journal article" date="2023" name="Mol. Phylogenet. Evol.">
        <title>Genome-scale phylogeny and comparative genomics of the fungal order Sordariales.</title>
        <authorList>
            <person name="Hensen N."/>
            <person name="Bonometti L."/>
            <person name="Westerberg I."/>
            <person name="Brannstrom I.O."/>
            <person name="Guillou S."/>
            <person name="Cros-Aarteil S."/>
            <person name="Calhoun S."/>
            <person name="Haridas S."/>
            <person name="Kuo A."/>
            <person name="Mondo S."/>
            <person name="Pangilinan J."/>
            <person name="Riley R."/>
            <person name="LaButti K."/>
            <person name="Andreopoulos B."/>
            <person name="Lipzen A."/>
            <person name="Chen C."/>
            <person name="Yan M."/>
            <person name="Daum C."/>
            <person name="Ng V."/>
            <person name="Clum A."/>
            <person name="Steindorff A."/>
            <person name="Ohm R.A."/>
            <person name="Martin F."/>
            <person name="Silar P."/>
            <person name="Natvig D.O."/>
            <person name="Lalanne C."/>
            <person name="Gautier V."/>
            <person name="Ament-Velasquez S.L."/>
            <person name="Kruys A."/>
            <person name="Hutchinson M.I."/>
            <person name="Powell A.J."/>
            <person name="Barry K."/>
            <person name="Miller A.N."/>
            <person name="Grigoriev I.V."/>
            <person name="Debuchy R."/>
            <person name="Gladieux P."/>
            <person name="Hiltunen Thoren M."/>
            <person name="Johannesson H."/>
        </authorList>
    </citation>
    <scope>NUCLEOTIDE SEQUENCE</scope>
    <source>
        <strain evidence="3">FGSC 1904</strain>
    </source>
</reference>
<evidence type="ECO:0000313" key="3">
    <source>
        <dbReference type="EMBL" id="KAK3388456.1"/>
    </source>
</evidence>
<sequence length="202" mass="22148">MPFHDTPAGTAAIRRNLLQLLKLVPVDDMESRSDDELSTSIVAASHNGPAEKDAIGDIEAQAAQAGECDEKPPSLEEPCERGSDDVAPSPDTGTLPTHGEASTKVEAEEWGLNWPAMLVWHCPLMVIAYASAFYMAGLFCILAKPLIMKWKNWSSEEVPVGYYPGLVFVCTLISLVSLFAFCACYAPDRFKKRDDEREPDVN</sequence>
<comment type="caution">
    <text evidence="3">The sequence shown here is derived from an EMBL/GenBank/DDBJ whole genome shotgun (WGS) entry which is preliminary data.</text>
</comment>
<keyword evidence="2" id="KW-1133">Transmembrane helix</keyword>
<evidence type="ECO:0000313" key="4">
    <source>
        <dbReference type="Proteomes" id="UP001281003"/>
    </source>
</evidence>
<feature type="transmembrane region" description="Helical" evidence="2">
    <location>
        <begin position="126"/>
        <end position="147"/>
    </location>
</feature>
<proteinExistence type="predicted"/>
<dbReference type="Proteomes" id="UP001281003">
    <property type="component" value="Unassembled WGS sequence"/>
</dbReference>
<keyword evidence="2" id="KW-0472">Membrane</keyword>
<dbReference type="AlphaFoldDB" id="A0AAE0NVI9"/>
<organism evidence="3 4">
    <name type="scientific">Sordaria brevicollis</name>
    <dbReference type="NCBI Taxonomy" id="83679"/>
    <lineage>
        <taxon>Eukaryota</taxon>
        <taxon>Fungi</taxon>
        <taxon>Dikarya</taxon>
        <taxon>Ascomycota</taxon>
        <taxon>Pezizomycotina</taxon>
        <taxon>Sordariomycetes</taxon>
        <taxon>Sordariomycetidae</taxon>
        <taxon>Sordariales</taxon>
        <taxon>Sordariaceae</taxon>
        <taxon>Sordaria</taxon>
    </lineage>
</organism>